<dbReference type="EMBL" id="BNAQ01000003">
    <property type="protein sequence ID" value="GHH18348.1"/>
    <property type="molecule type" value="Genomic_DNA"/>
</dbReference>
<evidence type="ECO:0000256" key="12">
    <source>
        <dbReference type="SAM" id="MobiDB-lite"/>
    </source>
</evidence>
<keyword evidence="5" id="KW-0645">Protease</keyword>
<dbReference type="RefSeq" id="WP_189676461.1">
    <property type="nucleotide sequence ID" value="NZ_BNAQ01000003.1"/>
</dbReference>
<dbReference type="InterPro" id="IPR001264">
    <property type="entry name" value="Glyco_trans_51"/>
</dbReference>
<keyword evidence="13" id="KW-0812">Transmembrane</keyword>
<dbReference type="Pfam" id="PF00905">
    <property type="entry name" value="Transpeptidase"/>
    <property type="match status" value="1"/>
</dbReference>
<dbReference type="InterPro" id="IPR001460">
    <property type="entry name" value="PCN-bd_Tpept"/>
</dbReference>
<evidence type="ECO:0000256" key="7">
    <source>
        <dbReference type="ARBA" id="ARBA00022679"/>
    </source>
</evidence>
<dbReference type="Gene3D" id="3.40.710.10">
    <property type="entry name" value="DD-peptidase/beta-lactamase superfamily"/>
    <property type="match status" value="1"/>
</dbReference>
<evidence type="ECO:0000313" key="16">
    <source>
        <dbReference type="EMBL" id="GHH18348.1"/>
    </source>
</evidence>
<comment type="pathway">
    <text evidence="1">Cell wall biogenesis; peptidoglycan biosynthesis.</text>
</comment>
<protein>
    <recommendedName>
        <fullName evidence="10">peptidoglycan glycosyltransferase</fullName>
        <ecNumber evidence="10">2.4.99.28</ecNumber>
    </recommendedName>
</protein>
<evidence type="ECO:0000256" key="8">
    <source>
        <dbReference type="ARBA" id="ARBA00022801"/>
    </source>
</evidence>
<comment type="caution">
    <text evidence="16">The sequence shown here is derived from an EMBL/GenBank/DDBJ whole genome shotgun (WGS) entry which is preliminary data.</text>
</comment>
<keyword evidence="17" id="KW-1185">Reference proteome</keyword>
<sequence>MRFFSSDRDADSRQADDALELTHGMPPPERRIDPGYPPQPPFDYERYAARLPTARRRTVTRWIMRGVAGLIVLFVFAVGWLAVTAPLSKSLQPPTPPSITLLSDDGRPFARRGAVIDAPVDAAKLPKNVTNAFLAIEDRRFRSHWGIDPRGIARAFFHNVTSKGRDQGGSTITQQLAKNAFLDSDRTAARKIREVMIAFWLEAWLTKDQILSRYLSNVYFGDNVYGLRAAARHYFARKPENLSIGQAAMLAGLVKAPSKLAPTTNLQGARDRARLVVAAMVDAKLLDKDEAAGVRPARVVPEAKAPLPNGTYFADWVLPAARDHAGEIATESTVRTTLDRRLQAAAERAVKRAGLKQAQIALVAMRPDGRVVAMVGGRSYAASPFNRATQAQRQPGSAFKLFVYLAAMRSGMTPDSVIDDKPITIANWSPKNADGRYLGPITLRQAFARSSNVAAARITQQVGVAKVIQAARDLGVSTPIPSEATIALGTSSMSLLELTAAYAAVAAEQYPVRPRGLEDPPERGVLATLTDRSHALDGTLHDEMLDLLSASAETGTGRAAALSVKTYGKTGTTQDSRDALFVGFANGLVVGVWVGNDDNTPNAGLSGGGVPARVWRDFMQQALGVGAAQVAAPAEDEMVDPDAANGIGIGETLENFLDPSNIPPVEGDIPGIGRVRLRNGELDFQSNRPDERDRRRSDPEERAPPRDFGREPDRGGRDYRDYQDDR</sequence>
<dbReference type="Proteomes" id="UP000652430">
    <property type="component" value="Unassembled WGS sequence"/>
</dbReference>
<keyword evidence="4" id="KW-0121">Carboxypeptidase</keyword>
<name>A0ABQ3LJR4_9SPHN</name>
<evidence type="ECO:0000256" key="1">
    <source>
        <dbReference type="ARBA" id="ARBA00004752"/>
    </source>
</evidence>
<dbReference type="NCBIfam" id="TIGR02074">
    <property type="entry name" value="PBP_1a_fam"/>
    <property type="match status" value="1"/>
</dbReference>
<keyword evidence="13" id="KW-0472">Membrane</keyword>
<evidence type="ECO:0000256" key="3">
    <source>
        <dbReference type="ARBA" id="ARBA00007739"/>
    </source>
</evidence>
<dbReference type="EC" id="2.4.99.28" evidence="10"/>
<evidence type="ECO:0000259" key="15">
    <source>
        <dbReference type="Pfam" id="PF00912"/>
    </source>
</evidence>
<dbReference type="InterPro" id="IPR036950">
    <property type="entry name" value="PBP_transglycosylase"/>
</dbReference>
<evidence type="ECO:0000256" key="6">
    <source>
        <dbReference type="ARBA" id="ARBA00022676"/>
    </source>
</evidence>
<comment type="catalytic activity">
    <reaction evidence="11">
        <text>[GlcNAc-(1-&gt;4)-Mur2Ac(oyl-L-Ala-gamma-D-Glu-L-Lys-D-Ala-D-Ala)](n)-di-trans,octa-cis-undecaprenyl diphosphate + beta-D-GlcNAc-(1-&gt;4)-Mur2Ac(oyl-L-Ala-gamma-D-Glu-L-Lys-D-Ala-D-Ala)-di-trans,octa-cis-undecaprenyl diphosphate = [GlcNAc-(1-&gt;4)-Mur2Ac(oyl-L-Ala-gamma-D-Glu-L-Lys-D-Ala-D-Ala)](n+1)-di-trans,octa-cis-undecaprenyl diphosphate + di-trans,octa-cis-undecaprenyl diphosphate + H(+)</text>
        <dbReference type="Rhea" id="RHEA:23708"/>
        <dbReference type="Rhea" id="RHEA-COMP:9602"/>
        <dbReference type="Rhea" id="RHEA-COMP:9603"/>
        <dbReference type="ChEBI" id="CHEBI:15378"/>
        <dbReference type="ChEBI" id="CHEBI:58405"/>
        <dbReference type="ChEBI" id="CHEBI:60033"/>
        <dbReference type="ChEBI" id="CHEBI:78435"/>
        <dbReference type="EC" id="2.4.99.28"/>
    </reaction>
</comment>
<dbReference type="Gene3D" id="1.10.3810.10">
    <property type="entry name" value="Biosynthetic peptidoglycan transglycosylase-like"/>
    <property type="match status" value="1"/>
</dbReference>
<keyword evidence="8" id="KW-0378">Hydrolase</keyword>
<feature type="domain" description="Glycosyl transferase family 51" evidence="15">
    <location>
        <begin position="118"/>
        <end position="280"/>
    </location>
</feature>
<dbReference type="SUPFAM" id="SSF56601">
    <property type="entry name" value="beta-lactamase/transpeptidase-like"/>
    <property type="match status" value="1"/>
</dbReference>
<keyword evidence="9" id="KW-0511">Multifunctional enzyme</keyword>
<dbReference type="InterPro" id="IPR012338">
    <property type="entry name" value="Beta-lactam/transpept-like"/>
</dbReference>
<gene>
    <name evidence="16" type="ORF">GCM10008023_24090</name>
</gene>
<comment type="similarity">
    <text evidence="2">In the C-terminal section; belongs to the transpeptidase family.</text>
</comment>
<feature type="compositionally biased region" description="Basic and acidic residues" evidence="12">
    <location>
        <begin position="1"/>
        <end position="16"/>
    </location>
</feature>
<evidence type="ECO:0000256" key="9">
    <source>
        <dbReference type="ARBA" id="ARBA00023268"/>
    </source>
</evidence>
<dbReference type="InterPro" id="IPR023346">
    <property type="entry name" value="Lysozyme-like_dom_sf"/>
</dbReference>
<evidence type="ECO:0000256" key="13">
    <source>
        <dbReference type="SAM" id="Phobius"/>
    </source>
</evidence>
<reference evidence="17" key="1">
    <citation type="journal article" date="2019" name="Int. J. Syst. Evol. Microbiol.">
        <title>The Global Catalogue of Microorganisms (GCM) 10K type strain sequencing project: providing services to taxonomists for standard genome sequencing and annotation.</title>
        <authorList>
            <consortium name="The Broad Institute Genomics Platform"/>
            <consortium name="The Broad Institute Genome Sequencing Center for Infectious Disease"/>
            <person name="Wu L."/>
            <person name="Ma J."/>
        </authorList>
    </citation>
    <scope>NUCLEOTIDE SEQUENCE [LARGE SCALE GENOMIC DNA]</scope>
    <source>
        <strain evidence="17">CGMCC 1.8957</strain>
    </source>
</reference>
<feature type="compositionally biased region" description="Basic and acidic residues" evidence="12">
    <location>
        <begin position="688"/>
        <end position="726"/>
    </location>
</feature>
<evidence type="ECO:0000313" key="17">
    <source>
        <dbReference type="Proteomes" id="UP000652430"/>
    </source>
</evidence>
<dbReference type="PANTHER" id="PTHR32282">
    <property type="entry name" value="BINDING PROTEIN TRANSPEPTIDASE, PUTATIVE-RELATED"/>
    <property type="match status" value="1"/>
</dbReference>
<feature type="transmembrane region" description="Helical" evidence="13">
    <location>
        <begin position="62"/>
        <end position="83"/>
    </location>
</feature>
<evidence type="ECO:0000259" key="14">
    <source>
        <dbReference type="Pfam" id="PF00905"/>
    </source>
</evidence>
<dbReference type="PANTHER" id="PTHR32282:SF33">
    <property type="entry name" value="PEPTIDOGLYCAN GLYCOSYLTRANSFERASE"/>
    <property type="match status" value="1"/>
</dbReference>
<dbReference type="InterPro" id="IPR050396">
    <property type="entry name" value="Glycosyltr_51/Transpeptidase"/>
</dbReference>
<dbReference type="Pfam" id="PF00912">
    <property type="entry name" value="Transgly"/>
    <property type="match status" value="1"/>
</dbReference>
<proteinExistence type="inferred from homology"/>
<feature type="region of interest" description="Disordered" evidence="12">
    <location>
        <begin position="1"/>
        <end position="36"/>
    </location>
</feature>
<evidence type="ECO:0000256" key="4">
    <source>
        <dbReference type="ARBA" id="ARBA00022645"/>
    </source>
</evidence>
<organism evidence="16 17">
    <name type="scientific">Sphingomonas glacialis</name>
    <dbReference type="NCBI Taxonomy" id="658225"/>
    <lineage>
        <taxon>Bacteria</taxon>
        <taxon>Pseudomonadati</taxon>
        <taxon>Pseudomonadota</taxon>
        <taxon>Alphaproteobacteria</taxon>
        <taxon>Sphingomonadales</taxon>
        <taxon>Sphingomonadaceae</taxon>
        <taxon>Sphingomonas</taxon>
    </lineage>
</organism>
<keyword evidence="7" id="KW-0808">Transferase</keyword>
<accession>A0ABQ3LJR4</accession>
<keyword evidence="6" id="KW-0328">Glycosyltransferase</keyword>
<keyword evidence="13" id="KW-1133">Transmembrane helix</keyword>
<comment type="similarity">
    <text evidence="3">In the N-terminal section; belongs to the glycosyltransferase 51 family.</text>
</comment>
<feature type="region of interest" description="Disordered" evidence="12">
    <location>
        <begin position="680"/>
        <end position="726"/>
    </location>
</feature>
<dbReference type="SUPFAM" id="SSF53955">
    <property type="entry name" value="Lysozyme-like"/>
    <property type="match status" value="1"/>
</dbReference>
<feature type="domain" description="Penicillin-binding protein transpeptidase" evidence="14">
    <location>
        <begin position="362"/>
        <end position="619"/>
    </location>
</feature>
<evidence type="ECO:0000256" key="5">
    <source>
        <dbReference type="ARBA" id="ARBA00022670"/>
    </source>
</evidence>
<evidence type="ECO:0000256" key="2">
    <source>
        <dbReference type="ARBA" id="ARBA00007090"/>
    </source>
</evidence>
<evidence type="ECO:0000256" key="11">
    <source>
        <dbReference type="ARBA" id="ARBA00049902"/>
    </source>
</evidence>
<evidence type="ECO:0000256" key="10">
    <source>
        <dbReference type="ARBA" id="ARBA00044770"/>
    </source>
</evidence>